<dbReference type="Proteomes" id="UP000233551">
    <property type="component" value="Unassembled WGS sequence"/>
</dbReference>
<feature type="transmembrane region" description="Helical" evidence="1">
    <location>
        <begin position="12"/>
        <end position="32"/>
    </location>
</feature>
<keyword evidence="3" id="KW-1185">Reference proteome</keyword>
<accession>A0A2I0IC13</accession>
<protein>
    <submittedName>
        <fullName evidence="2">Uncharacterized protein</fullName>
    </submittedName>
</protein>
<reference evidence="2 3" key="1">
    <citation type="submission" date="2017-11" db="EMBL/GenBank/DDBJ databases">
        <title>De-novo sequencing of pomegranate (Punica granatum L.) genome.</title>
        <authorList>
            <person name="Akparov Z."/>
            <person name="Amiraslanov A."/>
            <person name="Hajiyeva S."/>
            <person name="Abbasov M."/>
            <person name="Kaur K."/>
            <person name="Hamwieh A."/>
            <person name="Solovyev V."/>
            <person name="Salamov A."/>
            <person name="Braich B."/>
            <person name="Kosarev P."/>
            <person name="Mahmoud A."/>
            <person name="Hajiyev E."/>
            <person name="Babayeva S."/>
            <person name="Izzatullayeva V."/>
            <person name="Mammadov A."/>
            <person name="Mammadov A."/>
            <person name="Sharifova S."/>
            <person name="Ojaghi J."/>
            <person name="Eynullazada K."/>
            <person name="Bayramov B."/>
            <person name="Abdulazimova A."/>
            <person name="Shahmuradov I."/>
        </authorList>
    </citation>
    <scope>NUCLEOTIDE SEQUENCE [LARGE SCALE GENOMIC DNA]</scope>
    <source>
        <strain evidence="3">cv. AG2017</strain>
        <tissue evidence="2">Leaf</tissue>
    </source>
</reference>
<keyword evidence="1" id="KW-0472">Membrane</keyword>
<keyword evidence="1" id="KW-1133">Transmembrane helix</keyword>
<sequence length="113" mass="12650">MVPEAAALPKVFKPFFFALLGLALFYIVGHIFTRVSFSKVAISFSKVVVSFTHITKSAEKSHTPAVLRLRPGGGCYKFFASPQPIFDGFFLFSISTPFTFYFIVVEKVLSRRS</sequence>
<feature type="transmembrane region" description="Helical" evidence="1">
    <location>
        <begin position="89"/>
        <end position="109"/>
    </location>
</feature>
<comment type="caution">
    <text evidence="2">The sequence shown here is derived from an EMBL/GenBank/DDBJ whole genome shotgun (WGS) entry which is preliminary data.</text>
</comment>
<evidence type="ECO:0000256" key="1">
    <source>
        <dbReference type="SAM" id="Phobius"/>
    </source>
</evidence>
<gene>
    <name evidence="2" type="ORF">CRG98_038050</name>
</gene>
<evidence type="ECO:0000313" key="2">
    <source>
        <dbReference type="EMBL" id="PKI41539.1"/>
    </source>
</evidence>
<dbReference type="AlphaFoldDB" id="A0A2I0IC13"/>
<dbReference type="EMBL" id="PGOL01003346">
    <property type="protein sequence ID" value="PKI41539.1"/>
    <property type="molecule type" value="Genomic_DNA"/>
</dbReference>
<evidence type="ECO:0000313" key="3">
    <source>
        <dbReference type="Proteomes" id="UP000233551"/>
    </source>
</evidence>
<organism evidence="2 3">
    <name type="scientific">Punica granatum</name>
    <name type="common">Pomegranate</name>
    <dbReference type="NCBI Taxonomy" id="22663"/>
    <lineage>
        <taxon>Eukaryota</taxon>
        <taxon>Viridiplantae</taxon>
        <taxon>Streptophyta</taxon>
        <taxon>Embryophyta</taxon>
        <taxon>Tracheophyta</taxon>
        <taxon>Spermatophyta</taxon>
        <taxon>Magnoliopsida</taxon>
        <taxon>eudicotyledons</taxon>
        <taxon>Gunneridae</taxon>
        <taxon>Pentapetalae</taxon>
        <taxon>rosids</taxon>
        <taxon>malvids</taxon>
        <taxon>Myrtales</taxon>
        <taxon>Lythraceae</taxon>
        <taxon>Punica</taxon>
    </lineage>
</organism>
<keyword evidence="1" id="KW-0812">Transmembrane</keyword>
<name>A0A2I0IC13_PUNGR</name>
<proteinExistence type="predicted"/>